<dbReference type="NCBIfam" id="TIGR03617">
    <property type="entry name" value="F420_MSMEG_2256"/>
    <property type="match status" value="1"/>
</dbReference>
<proteinExistence type="predicted"/>
<dbReference type="OrthoDB" id="7332380at2"/>
<keyword evidence="3" id="KW-1185">Reference proteome</keyword>
<sequence length="353" mass="38396">MARLKVDGAIFKGGDNLYSGDLADIAGRAALMEEMGFDGLFTLDTTVDPFMALLLAAEHSRRCELITGVAIAFARSPMTLALQAWNLQRYSRGRMILGLGSQVQAHIEKRFSMPWGPPAAKMREAILAIRAIWDCWGRGVPLDFRGIYYRHSLMTPTFNPGPNDLPDPKIYLGALGPKMVEVAGEVADGLYGHPFTTIAFMRDVQLPSLEIGLARSGRTLADFDMPAMIMTITGEDDRAIAAADRAVRKLIAFYGSTPAYYGVLEHHGWHDLGPRLNRMSKEGRWDEMTGLITGEIVDAFAVRGAPSEIAGRIAARCAGLVDRVTLYTPYALSDAVLPEIVAGLKALPGKSVA</sequence>
<name>A0A239G910_9SPHN</name>
<dbReference type="InterPro" id="IPR019919">
    <property type="entry name" value="Lucif-like_OxRdtase_MSMEG_2256"/>
</dbReference>
<dbReference type="InterPro" id="IPR011251">
    <property type="entry name" value="Luciferase-like_dom"/>
</dbReference>
<dbReference type="GO" id="GO:0016705">
    <property type="term" value="F:oxidoreductase activity, acting on paired donors, with incorporation or reduction of molecular oxygen"/>
    <property type="evidence" value="ECO:0007669"/>
    <property type="project" value="InterPro"/>
</dbReference>
<evidence type="ECO:0000313" key="3">
    <source>
        <dbReference type="Proteomes" id="UP000198281"/>
    </source>
</evidence>
<reference evidence="3" key="1">
    <citation type="submission" date="2017-06" db="EMBL/GenBank/DDBJ databases">
        <authorList>
            <person name="Varghese N."/>
            <person name="Submissions S."/>
        </authorList>
    </citation>
    <scope>NUCLEOTIDE SEQUENCE [LARGE SCALE GENOMIC DNA]</scope>
    <source>
        <strain evidence="3">LNB2</strain>
    </source>
</reference>
<organism evidence="2 3">
    <name type="scientific">Edaphosphingomonas laterariae</name>
    <dbReference type="NCBI Taxonomy" id="861865"/>
    <lineage>
        <taxon>Bacteria</taxon>
        <taxon>Pseudomonadati</taxon>
        <taxon>Pseudomonadota</taxon>
        <taxon>Alphaproteobacteria</taxon>
        <taxon>Sphingomonadales</taxon>
        <taxon>Rhizorhabdaceae</taxon>
        <taxon>Edaphosphingomonas</taxon>
    </lineage>
</organism>
<dbReference type="RefSeq" id="WP_089219827.1">
    <property type="nucleotide sequence ID" value="NZ_FZOS01000011.1"/>
</dbReference>
<evidence type="ECO:0000259" key="1">
    <source>
        <dbReference type="Pfam" id="PF00296"/>
    </source>
</evidence>
<dbReference type="InterPro" id="IPR036661">
    <property type="entry name" value="Luciferase-like_sf"/>
</dbReference>
<dbReference type="PANTHER" id="PTHR43244:SF2">
    <property type="entry name" value="CONSERVED HYPOTHETICAL ALANINE AND PROLINE-RICH PROTEIN"/>
    <property type="match status" value="1"/>
</dbReference>
<dbReference type="PANTHER" id="PTHR43244">
    <property type="match status" value="1"/>
</dbReference>
<protein>
    <submittedName>
        <fullName evidence="2">Probable F420-dependent oxidoreductase, MSMEG_2256 family</fullName>
    </submittedName>
</protein>
<dbReference type="EMBL" id="FZOS01000011">
    <property type="protein sequence ID" value="SNS65581.1"/>
    <property type="molecule type" value="Genomic_DNA"/>
</dbReference>
<accession>A0A239G910</accession>
<dbReference type="Gene3D" id="3.20.20.30">
    <property type="entry name" value="Luciferase-like domain"/>
    <property type="match status" value="1"/>
</dbReference>
<evidence type="ECO:0000313" key="2">
    <source>
        <dbReference type="EMBL" id="SNS65581.1"/>
    </source>
</evidence>
<dbReference type="SUPFAM" id="SSF51679">
    <property type="entry name" value="Bacterial luciferase-like"/>
    <property type="match status" value="1"/>
</dbReference>
<dbReference type="Pfam" id="PF00296">
    <property type="entry name" value="Bac_luciferase"/>
    <property type="match status" value="1"/>
</dbReference>
<dbReference type="InterPro" id="IPR050564">
    <property type="entry name" value="F420-G6PD/mer"/>
</dbReference>
<dbReference type="Proteomes" id="UP000198281">
    <property type="component" value="Unassembled WGS sequence"/>
</dbReference>
<dbReference type="CDD" id="cd01097">
    <property type="entry name" value="Tetrahydromethanopterin_reductase"/>
    <property type="match status" value="1"/>
</dbReference>
<dbReference type="AlphaFoldDB" id="A0A239G910"/>
<feature type="domain" description="Luciferase-like" evidence="1">
    <location>
        <begin position="13"/>
        <end position="320"/>
    </location>
</feature>
<gene>
    <name evidence="2" type="ORF">SAMN06295912_11187</name>
</gene>